<dbReference type="InterPro" id="IPR029065">
    <property type="entry name" value="Enolase_C-like"/>
</dbReference>
<dbReference type="Pfam" id="PF13378">
    <property type="entry name" value="MR_MLE_C"/>
    <property type="match status" value="1"/>
</dbReference>
<evidence type="ECO:0000256" key="3">
    <source>
        <dbReference type="ARBA" id="ARBA00023235"/>
    </source>
</evidence>
<evidence type="ECO:0000313" key="6">
    <source>
        <dbReference type="Proteomes" id="UP000642070"/>
    </source>
</evidence>
<protein>
    <submittedName>
        <fullName evidence="5">Dipeptide epimerase</fullName>
    </submittedName>
</protein>
<dbReference type="InterPro" id="IPR013342">
    <property type="entry name" value="Mandelate_racemase_C"/>
</dbReference>
<dbReference type="PROSITE" id="PS00909">
    <property type="entry name" value="MR_MLE_2"/>
    <property type="match status" value="1"/>
</dbReference>
<dbReference type="EMBL" id="BMPI01000046">
    <property type="protein sequence ID" value="GGM61924.1"/>
    <property type="molecule type" value="Genomic_DNA"/>
</dbReference>
<dbReference type="Pfam" id="PF02746">
    <property type="entry name" value="MR_MLE_N"/>
    <property type="match status" value="1"/>
</dbReference>
<dbReference type="Proteomes" id="UP000642070">
    <property type="component" value="Unassembled WGS sequence"/>
</dbReference>
<dbReference type="SMART" id="SM00922">
    <property type="entry name" value="MR_MLE"/>
    <property type="match status" value="1"/>
</dbReference>
<organism evidence="5 6">
    <name type="scientific">Dactylosporangium sucinum</name>
    <dbReference type="NCBI Taxonomy" id="1424081"/>
    <lineage>
        <taxon>Bacteria</taxon>
        <taxon>Bacillati</taxon>
        <taxon>Actinomycetota</taxon>
        <taxon>Actinomycetes</taxon>
        <taxon>Micromonosporales</taxon>
        <taxon>Micromonosporaceae</taxon>
        <taxon>Dactylosporangium</taxon>
    </lineage>
</organism>
<dbReference type="SFLD" id="SFLDG00180">
    <property type="entry name" value="muconate_cycloisomerase"/>
    <property type="match status" value="1"/>
</dbReference>
<dbReference type="PANTHER" id="PTHR48073">
    <property type="entry name" value="O-SUCCINYLBENZOATE SYNTHASE-RELATED"/>
    <property type="match status" value="1"/>
</dbReference>
<feature type="domain" description="Mandelate racemase/muconate lactonizing enzyme C-terminal" evidence="4">
    <location>
        <begin position="139"/>
        <end position="234"/>
    </location>
</feature>
<dbReference type="SUPFAM" id="SSF51604">
    <property type="entry name" value="Enolase C-terminal domain-like"/>
    <property type="match status" value="1"/>
</dbReference>
<dbReference type="Gene3D" id="3.20.20.120">
    <property type="entry name" value="Enolase-like C-terminal domain"/>
    <property type="match status" value="1"/>
</dbReference>
<keyword evidence="3" id="KW-0413">Isomerase</keyword>
<accession>A0A917U8G2</accession>
<dbReference type="Gene3D" id="3.30.390.10">
    <property type="entry name" value="Enolase-like, N-terminal domain"/>
    <property type="match status" value="1"/>
</dbReference>
<dbReference type="InterPro" id="IPR013341">
    <property type="entry name" value="Mandelate_racemase_N_dom"/>
</dbReference>
<dbReference type="GO" id="GO:0016854">
    <property type="term" value="F:racemase and epimerase activity"/>
    <property type="evidence" value="ECO:0007669"/>
    <property type="project" value="UniProtKB-ARBA"/>
</dbReference>
<sequence length="366" mass="38411">MIARAVSVPRLAQFRPKTAHGERATSDYVIVQVRTEDGPVGLGEATVDRAWSGEDAISTESLINGTVRDLLLGANAGDWAEVAARLGRLTMHRPFLRAALEMACLDILGKQAGVPVSMLIGGARRTGIPTKFVVPARDPETATRIAATAAERGALALKVKVGIDIAQDAARVAAVREVLPEMHLTVDANEGWGVDEARAALRRMDDFGVAVVEQPVARHAWAALAALRHTGRAAIAGDESIWSEADIVTAAAHSALDIACLYPGKCGGIRRAMTVAAIAGAHGMRVSVGSNLELGVGSAAMAHMLAALPQLSTAMPADLIGPLYHEHSLVTDDSFVRFDGATCPAGPGLGVALDEAAVEHYRLRQR</sequence>
<reference evidence="5" key="2">
    <citation type="submission" date="2020-09" db="EMBL/GenBank/DDBJ databases">
        <authorList>
            <person name="Sun Q."/>
            <person name="Ohkuma M."/>
        </authorList>
    </citation>
    <scope>NUCLEOTIDE SEQUENCE</scope>
    <source>
        <strain evidence="5">JCM 19831</strain>
    </source>
</reference>
<comment type="similarity">
    <text evidence="1">Belongs to the mandelate racemase/muconate lactonizing enzyme family.</text>
</comment>
<dbReference type="AlphaFoldDB" id="A0A917U8G2"/>
<name>A0A917U8G2_9ACTN</name>
<evidence type="ECO:0000313" key="5">
    <source>
        <dbReference type="EMBL" id="GGM61924.1"/>
    </source>
</evidence>
<dbReference type="SUPFAM" id="SSF54826">
    <property type="entry name" value="Enolase N-terminal domain-like"/>
    <property type="match status" value="1"/>
</dbReference>
<gene>
    <name evidence="5" type="ORF">GCM10007977_074290</name>
</gene>
<comment type="caution">
    <text evidence="5">The sequence shown here is derived from an EMBL/GenBank/DDBJ whole genome shotgun (WGS) entry which is preliminary data.</text>
</comment>
<evidence type="ECO:0000256" key="1">
    <source>
        <dbReference type="ARBA" id="ARBA00008031"/>
    </source>
</evidence>
<reference evidence="5" key="1">
    <citation type="journal article" date="2014" name="Int. J. Syst. Evol. Microbiol.">
        <title>Complete genome sequence of Corynebacterium casei LMG S-19264T (=DSM 44701T), isolated from a smear-ripened cheese.</title>
        <authorList>
            <consortium name="US DOE Joint Genome Institute (JGI-PGF)"/>
            <person name="Walter F."/>
            <person name="Albersmeier A."/>
            <person name="Kalinowski J."/>
            <person name="Ruckert C."/>
        </authorList>
    </citation>
    <scope>NUCLEOTIDE SEQUENCE</scope>
    <source>
        <strain evidence="5">JCM 19831</strain>
    </source>
</reference>
<evidence type="ECO:0000256" key="2">
    <source>
        <dbReference type="ARBA" id="ARBA00022723"/>
    </source>
</evidence>
<dbReference type="GO" id="GO:0009063">
    <property type="term" value="P:amino acid catabolic process"/>
    <property type="evidence" value="ECO:0007669"/>
    <property type="project" value="InterPro"/>
</dbReference>
<dbReference type="GO" id="GO:0046872">
    <property type="term" value="F:metal ion binding"/>
    <property type="evidence" value="ECO:0007669"/>
    <property type="project" value="UniProtKB-KW"/>
</dbReference>
<dbReference type="PANTHER" id="PTHR48073:SF2">
    <property type="entry name" value="O-SUCCINYLBENZOATE SYNTHASE"/>
    <property type="match status" value="1"/>
</dbReference>
<keyword evidence="2" id="KW-0479">Metal-binding</keyword>
<dbReference type="InterPro" id="IPR036849">
    <property type="entry name" value="Enolase-like_C_sf"/>
</dbReference>
<dbReference type="InterPro" id="IPR029017">
    <property type="entry name" value="Enolase-like_N"/>
</dbReference>
<keyword evidence="6" id="KW-1185">Reference proteome</keyword>
<proteinExistence type="inferred from homology"/>
<evidence type="ECO:0000259" key="4">
    <source>
        <dbReference type="SMART" id="SM00922"/>
    </source>
</evidence>
<dbReference type="InterPro" id="IPR018110">
    <property type="entry name" value="Mandel_Rmase/mucon_lact_enz_CS"/>
</dbReference>
<dbReference type="SFLD" id="SFLDS00001">
    <property type="entry name" value="Enolase"/>
    <property type="match status" value="1"/>
</dbReference>